<keyword evidence="1" id="KW-1133">Transmembrane helix</keyword>
<evidence type="ECO:0008006" key="4">
    <source>
        <dbReference type="Google" id="ProtNLM"/>
    </source>
</evidence>
<dbReference type="Proteomes" id="UP001144347">
    <property type="component" value="Unassembled WGS sequence"/>
</dbReference>
<comment type="caution">
    <text evidence="2">The sequence shown here is derived from an EMBL/GenBank/DDBJ whole genome shotgun (WGS) entry which is preliminary data.</text>
</comment>
<accession>A0ABT4L9S7</accession>
<keyword evidence="3" id="KW-1185">Reference proteome</keyword>
<feature type="transmembrane region" description="Helical" evidence="1">
    <location>
        <begin position="6"/>
        <end position="27"/>
    </location>
</feature>
<name>A0ABT4L9S7_9SPHI</name>
<dbReference type="EMBL" id="JAPWGM010000003">
    <property type="protein sequence ID" value="MCZ4244687.1"/>
    <property type="molecule type" value="Genomic_DNA"/>
</dbReference>
<dbReference type="RefSeq" id="WP_269427739.1">
    <property type="nucleotide sequence ID" value="NZ_JAPWGM010000003.1"/>
</dbReference>
<reference evidence="2" key="1">
    <citation type="submission" date="2022-12" db="EMBL/GenBank/DDBJ databases">
        <title>Genome sequence of HCMS5-2.</title>
        <authorList>
            <person name="Woo H."/>
        </authorList>
    </citation>
    <scope>NUCLEOTIDE SEQUENCE</scope>
    <source>
        <strain evidence="2">HCMS5-2</strain>
    </source>
</reference>
<proteinExistence type="predicted"/>
<sequence>MSKLKYILIICFVMYGKLSYAVGGCLLPDKKVYTSKGGGGYYDPGASTSLSAGYCNWTPASGPSCNVCNTGLFFGICLTGSQIGIEAANFSMVPCPIDDSIPFLLLGTGGLGFFVLRRRNLIQLGQN</sequence>
<keyword evidence="1" id="KW-0472">Membrane</keyword>
<gene>
    <name evidence="2" type="ORF">O0955_11810</name>
</gene>
<organism evidence="2 3">
    <name type="scientific">Pedobacter punctiformis</name>
    <dbReference type="NCBI Taxonomy" id="3004097"/>
    <lineage>
        <taxon>Bacteria</taxon>
        <taxon>Pseudomonadati</taxon>
        <taxon>Bacteroidota</taxon>
        <taxon>Sphingobacteriia</taxon>
        <taxon>Sphingobacteriales</taxon>
        <taxon>Sphingobacteriaceae</taxon>
        <taxon>Pedobacter</taxon>
    </lineage>
</organism>
<protein>
    <recommendedName>
        <fullName evidence="4">PEP-CTERM protein-sorting domain-containing protein</fullName>
    </recommendedName>
</protein>
<evidence type="ECO:0000313" key="3">
    <source>
        <dbReference type="Proteomes" id="UP001144347"/>
    </source>
</evidence>
<evidence type="ECO:0000256" key="1">
    <source>
        <dbReference type="SAM" id="Phobius"/>
    </source>
</evidence>
<keyword evidence="1" id="KW-0812">Transmembrane</keyword>
<evidence type="ECO:0000313" key="2">
    <source>
        <dbReference type="EMBL" id="MCZ4244687.1"/>
    </source>
</evidence>